<accession>A0A926E8R8</accession>
<dbReference type="Gene3D" id="2.40.10.270">
    <property type="entry name" value="Bacteriophage SPP1 head-tail adaptor protein"/>
    <property type="match status" value="1"/>
</dbReference>
<dbReference type="InterPro" id="IPR038666">
    <property type="entry name" value="SSP1_head-tail_sf"/>
</dbReference>
<dbReference type="RefSeq" id="WP_262397076.1">
    <property type="nucleotide sequence ID" value="NZ_JACRTC010000002.1"/>
</dbReference>
<gene>
    <name evidence="1" type="ORF">H8709_03940</name>
</gene>
<evidence type="ECO:0000313" key="2">
    <source>
        <dbReference type="Proteomes" id="UP000660861"/>
    </source>
</evidence>
<comment type="caution">
    <text evidence="1">The sequence shown here is derived from an EMBL/GenBank/DDBJ whole genome shotgun (WGS) entry which is preliminary data.</text>
</comment>
<evidence type="ECO:0000313" key="1">
    <source>
        <dbReference type="EMBL" id="MBC8569975.1"/>
    </source>
</evidence>
<proteinExistence type="predicted"/>
<protein>
    <submittedName>
        <fullName evidence="1">Phage head closure protein</fullName>
    </submittedName>
</protein>
<sequence>MKIELLNVRIYLSKNTVTVDSIGNHKNEWEPYYTCYATVSAEGGKEMTDAGMEVDDSTIDFTIRWCRQSAAITSTSYRVQFQDELYDILSVDHMNFKRKGIKLHCRKVRR</sequence>
<dbReference type="AlphaFoldDB" id="A0A926E8R8"/>
<name>A0A926E8R8_9FIRM</name>
<dbReference type="EMBL" id="JACRTC010000002">
    <property type="protein sequence ID" value="MBC8569975.1"/>
    <property type="molecule type" value="Genomic_DNA"/>
</dbReference>
<organism evidence="1 2">
    <name type="scientific">Zongyangia hominis</name>
    <dbReference type="NCBI Taxonomy" id="2763677"/>
    <lineage>
        <taxon>Bacteria</taxon>
        <taxon>Bacillati</taxon>
        <taxon>Bacillota</taxon>
        <taxon>Clostridia</taxon>
        <taxon>Eubacteriales</taxon>
        <taxon>Oscillospiraceae</taxon>
        <taxon>Zongyangia</taxon>
    </lineage>
</organism>
<dbReference type="NCBIfam" id="TIGR01563">
    <property type="entry name" value="gp16_SPP1"/>
    <property type="match status" value="1"/>
</dbReference>
<dbReference type="Proteomes" id="UP000660861">
    <property type="component" value="Unassembled WGS sequence"/>
</dbReference>
<dbReference type="InterPro" id="IPR008767">
    <property type="entry name" value="Phage_SPP1_head-tail_adaptor"/>
</dbReference>
<reference evidence="1" key="1">
    <citation type="submission" date="2020-08" db="EMBL/GenBank/DDBJ databases">
        <title>Genome public.</title>
        <authorList>
            <person name="Liu C."/>
            <person name="Sun Q."/>
        </authorList>
    </citation>
    <scope>NUCLEOTIDE SEQUENCE</scope>
    <source>
        <strain evidence="1">NSJ-54</strain>
    </source>
</reference>
<dbReference type="Pfam" id="PF05521">
    <property type="entry name" value="Phage_HCP"/>
    <property type="match status" value="1"/>
</dbReference>
<keyword evidence="2" id="KW-1185">Reference proteome</keyword>